<evidence type="ECO:0000256" key="2">
    <source>
        <dbReference type="ARBA" id="ARBA00003968"/>
    </source>
</evidence>
<sequence>MTPPPTSPADGPAHDPAATAREALARLVRDVPDFPEPGVLFKDITPLLADHAGLRAVVDGLAAAGRDAEGRPVVDAVVGLEARGFVLAAPVALALGVGFVPVRKAGKLPGETHEVAYALEYGEAVLQVHRDAVAPGARVLVVDDVLATGGTLAAARALVEACGAHVHAASLLMEISALPGRAALGDLPLHVLTTV</sequence>
<dbReference type="NCBIfam" id="NF002636">
    <property type="entry name" value="PRK02304.1-5"/>
    <property type="match status" value="1"/>
</dbReference>
<dbReference type="Proteomes" id="UP000544110">
    <property type="component" value="Unassembled WGS sequence"/>
</dbReference>
<dbReference type="PANTHER" id="PTHR32315">
    <property type="entry name" value="ADENINE PHOSPHORIBOSYLTRANSFERASE"/>
    <property type="match status" value="1"/>
</dbReference>
<dbReference type="GO" id="GO:0006168">
    <property type="term" value="P:adenine salvage"/>
    <property type="evidence" value="ECO:0007669"/>
    <property type="project" value="InterPro"/>
</dbReference>
<comment type="pathway">
    <text evidence="4 11">Purine metabolism; AMP biosynthesis via salvage pathway; AMP from adenine: step 1/1.</text>
</comment>
<dbReference type="NCBIfam" id="NF002634">
    <property type="entry name" value="PRK02304.1-3"/>
    <property type="match status" value="1"/>
</dbReference>
<evidence type="ECO:0000256" key="11">
    <source>
        <dbReference type="HAMAP-Rule" id="MF_00004"/>
    </source>
</evidence>
<evidence type="ECO:0000256" key="5">
    <source>
        <dbReference type="ARBA" id="ARBA00008391"/>
    </source>
</evidence>
<evidence type="ECO:0000256" key="9">
    <source>
        <dbReference type="ARBA" id="ARBA00022679"/>
    </source>
</evidence>
<dbReference type="EC" id="2.4.2.7" evidence="6 11"/>
<dbReference type="PANTHER" id="PTHR32315:SF3">
    <property type="entry name" value="ADENINE PHOSPHORIBOSYLTRANSFERASE"/>
    <property type="match status" value="1"/>
</dbReference>
<dbReference type="HAMAP" id="MF_00004">
    <property type="entry name" value="Aden_phosphoribosyltr"/>
    <property type="match status" value="1"/>
</dbReference>
<proteinExistence type="inferred from homology"/>
<evidence type="ECO:0000256" key="3">
    <source>
        <dbReference type="ARBA" id="ARBA00004496"/>
    </source>
</evidence>
<dbReference type="EMBL" id="JACCAC010000001">
    <property type="protein sequence ID" value="NYG56096.1"/>
    <property type="molecule type" value="Genomic_DNA"/>
</dbReference>
<keyword evidence="7 11" id="KW-0963">Cytoplasm</keyword>
<dbReference type="SUPFAM" id="SSF53271">
    <property type="entry name" value="PRTase-like"/>
    <property type="match status" value="1"/>
</dbReference>
<organism evidence="13 14">
    <name type="scientific">Nocardioides perillae</name>
    <dbReference type="NCBI Taxonomy" id="1119534"/>
    <lineage>
        <taxon>Bacteria</taxon>
        <taxon>Bacillati</taxon>
        <taxon>Actinomycetota</taxon>
        <taxon>Actinomycetes</taxon>
        <taxon>Propionibacteriales</taxon>
        <taxon>Nocardioidaceae</taxon>
        <taxon>Nocardioides</taxon>
    </lineage>
</organism>
<comment type="catalytic activity">
    <reaction evidence="1 11">
        <text>AMP + diphosphate = 5-phospho-alpha-D-ribose 1-diphosphate + adenine</text>
        <dbReference type="Rhea" id="RHEA:16609"/>
        <dbReference type="ChEBI" id="CHEBI:16708"/>
        <dbReference type="ChEBI" id="CHEBI:33019"/>
        <dbReference type="ChEBI" id="CHEBI:58017"/>
        <dbReference type="ChEBI" id="CHEBI:456215"/>
        <dbReference type="EC" id="2.4.2.7"/>
    </reaction>
</comment>
<dbReference type="AlphaFoldDB" id="A0A7Y9UN58"/>
<accession>A0A7Y9UN58</accession>
<dbReference type="GO" id="GO:0002055">
    <property type="term" value="F:adenine binding"/>
    <property type="evidence" value="ECO:0007669"/>
    <property type="project" value="TreeGrafter"/>
</dbReference>
<evidence type="ECO:0000256" key="4">
    <source>
        <dbReference type="ARBA" id="ARBA00004659"/>
    </source>
</evidence>
<evidence type="ECO:0000256" key="7">
    <source>
        <dbReference type="ARBA" id="ARBA00022490"/>
    </source>
</evidence>
<comment type="function">
    <text evidence="2 11">Catalyzes a salvage reaction resulting in the formation of AMP, that is energically less costly than de novo synthesis.</text>
</comment>
<evidence type="ECO:0000256" key="10">
    <source>
        <dbReference type="ARBA" id="ARBA00022726"/>
    </source>
</evidence>
<dbReference type="InterPro" id="IPR029057">
    <property type="entry name" value="PRTase-like"/>
</dbReference>
<protein>
    <recommendedName>
        <fullName evidence="6 11">Adenine phosphoribosyltransferase</fullName>
        <shortName evidence="11">APRT</shortName>
        <ecNumber evidence="6 11">2.4.2.7</ecNumber>
    </recommendedName>
</protein>
<dbReference type="GO" id="GO:0006166">
    <property type="term" value="P:purine ribonucleoside salvage"/>
    <property type="evidence" value="ECO:0007669"/>
    <property type="project" value="UniProtKB-UniRule"/>
</dbReference>
<evidence type="ECO:0000256" key="6">
    <source>
        <dbReference type="ARBA" id="ARBA00011893"/>
    </source>
</evidence>
<reference evidence="13 14" key="1">
    <citation type="submission" date="2020-07" db="EMBL/GenBank/DDBJ databases">
        <title>Sequencing the genomes of 1000 actinobacteria strains.</title>
        <authorList>
            <person name="Klenk H.-P."/>
        </authorList>
    </citation>
    <scope>NUCLEOTIDE SEQUENCE [LARGE SCALE GENOMIC DNA]</scope>
    <source>
        <strain evidence="13 14">DSM 24552</strain>
    </source>
</reference>
<keyword evidence="14" id="KW-1185">Reference proteome</keyword>
<dbReference type="UniPathway" id="UPA00588">
    <property type="reaction ID" value="UER00646"/>
</dbReference>
<comment type="caution">
    <text evidence="13">The sequence shown here is derived from an EMBL/GenBank/DDBJ whole genome shotgun (WGS) entry which is preliminary data.</text>
</comment>
<keyword evidence="9 11" id="KW-0808">Transferase</keyword>
<dbReference type="GO" id="GO:0016208">
    <property type="term" value="F:AMP binding"/>
    <property type="evidence" value="ECO:0007669"/>
    <property type="project" value="TreeGrafter"/>
</dbReference>
<dbReference type="NCBIfam" id="TIGR01090">
    <property type="entry name" value="apt"/>
    <property type="match status" value="1"/>
</dbReference>
<evidence type="ECO:0000313" key="13">
    <source>
        <dbReference type="EMBL" id="NYG56096.1"/>
    </source>
</evidence>
<evidence type="ECO:0000256" key="1">
    <source>
        <dbReference type="ARBA" id="ARBA00000868"/>
    </source>
</evidence>
<evidence type="ECO:0000256" key="8">
    <source>
        <dbReference type="ARBA" id="ARBA00022676"/>
    </source>
</evidence>
<dbReference type="GO" id="GO:0003999">
    <property type="term" value="F:adenine phosphoribosyltransferase activity"/>
    <property type="evidence" value="ECO:0007669"/>
    <property type="project" value="UniProtKB-UniRule"/>
</dbReference>
<comment type="subunit">
    <text evidence="11">Homodimer.</text>
</comment>
<dbReference type="InterPro" id="IPR005764">
    <property type="entry name" value="Ade_phspho_trans"/>
</dbReference>
<evidence type="ECO:0000313" key="14">
    <source>
        <dbReference type="Proteomes" id="UP000544110"/>
    </source>
</evidence>
<dbReference type="GO" id="GO:0005737">
    <property type="term" value="C:cytoplasm"/>
    <property type="evidence" value="ECO:0007669"/>
    <property type="project" value="UniProtKB-SubCell"/>
</dbReference>
<name>A0A7Y9UN58_9ACTN</name>
<dbReference type="CDD" id="cd06223">
    <property type="entry name" value="PRTases_typeI"/>
    <property type="match status" value="1"/>
</dbReference>
<dbReference type="InterPro" id="IPR000836">
    <property type="entry name" value="PRTase_dom"/>
</dbReference>
<gene>
    <name evidence="11" type="primary">apt</name>
    <name evidence="13" type="ORF">BJ989_002400</name>
</gene>
<evidence type="ECO:0000259" key="12">
    <source>
        <dbReference type="Pfam" id="PF00156"/>
    </source>
</evidence>
<feature type="domain" description="Phosphoribosyltransferase" evidence="12">
    <location>
        <begin position="57"/>
        <end position="172"/>
    </location>
</feature>
<comment type="similarity">
    <text evidence="5 11">Belongs to the purine/pyrimidine phosphoribosyltransferase family.</text>
</comment>
<comment type="subcellular location">
    <subcellularLocation>
        <location evidence="3 11">Cytoplasm</location>
    </subcellularLocation>
</comment>
<keyword evidence="10 11" id="KW-0660">Purine salvage</keyword>
<dbReference type="InterPro" id="IPR050054">
    <property type="entry name" value="UPRTase/APRTase"/>
</dbReference>
<keyword evidence="8 11" id="KW-0328">Glycosyltransferase</keyword>
<dbReference type="GO" id="GO:0044209">
    <property type="term" value="P:AMP salvage"/>
    <property type="evidence" value="ECO:0007669"/>
    <property type="project" value="UniProtKB-UniRule"/>
</dbReference>
<dbReference type="Pfam" id="PF00156">
    <property type="entry name" value="Pribosyltran"/>
    <property type="match status" value="1"/>
</dbReference>
<dbReference type="Gene3D" id="3.40.50.2020">
    <property type="match status" value="1"/>
</dbReference>
<dbReference type="FunFam" id="3.40.50.2020:FF:000021">
    <property type="entry name" value="Adenine phosphoribosyltransferase"/>
    <property type="match status" value="1"/>
</dbReference>